<dbReference type="RefSeq" id="XP_056687625.1">
    <property type="nucleotide sequence ID" value="XM_056831647.1"/>
</dbReference>
<evidence type="ECO:0000313" key="5">
    <source>
        <dbReference type="Proteomes" id="UP000813463"/>
    </source>
</evidence>
<name>A0A9R0JKS4_SPIOL</name>
<comment type="subcellular location">
    <subcellularLocation>
        <location evidence="1">Plastid</location>
    </subcellularLocation>
</comment>
<sequence length="320" mass="34430">MSIISQFCLLPVKSHTSPSQTQQFTTKSRLLSPTPLNSTLLSSGAKREISTITVKAAASSESFEWGSEKPTTSSNGGAAIAVADEETAVDVDENSRLKQQLVDSFYGTDRGLKASSDTRAEVVELITQLEAKNPTPSPTDALSLLNGKWILAYTSFSGLFPLLSQGKLPLVKVDEISQTIDSQNLTVQNSVQFSGPLATTSLSTNAKFEVRSPKRVQIKFVEGIIGTPQITDSVVLPENVEFLGQKIDLTPLKGLFNSVQDTASSVARSISSQPPLKFNINQNEGSWLLTTYLDQELRISRGDGGSVFVFVKEGSALLSP</sequence>
<dbReference type="RefSeq" id="XP_021837938.1">
    <property type="nucleotide sequence ID" value="XM_021982246.1"/>
</dbReference>
<evidence type="ECO:0000259" key="4">
    <source>
        <dbReference type="Pfam" id="PF04755"/>
    </source>
</evidence>
<gene>
    <name evidence="6" type="primary">LOC110777655</name>
    <name evidence="7" type="synonym">LOC130462756</name>
</gene>
<feature type="domain" description="Plastid lipid-associated protein/fibrillin conserved" evidence="4">
    <location>
        <begin position="96"/>
        <end position="310"/>
    </location>
</feature>
<reference evidence="6" key="2">
    <citation type="submission" date="2025-04" db="UniProtKB">
        <authorList>
            <consortium name="RefSeq"/>
        </authorList>
    </citation>
    <scope>IDENTIFICATION</scope>
    <source>
        <tissue evidence="7">Leaf</tissue>
    </source>
</reference>
<keyword evidence="2" id="KW-0934">Plastid</keyword>
<protein>
    <submittedName>
        <fullName evidence="6 7">Plastid-lipid-associated protein, chloroplastic-like</fullName>
    </submittedName>
</protein>
<evidence type="ECO:0000256" key="1">
    <source>
        <dbReference type="ARBA" id="ARBA00004474"/>
    </source>
</evidence>
<dbReference type="InterPro" id="IPR006843">
    <property type="entry name" value="PAP/fibrillin_dom"/>
</dbReference>
<dbReference type="GeneID" id="110777655"/>
<dbReference type="GO" id="GO:0009535">
    <property type="term" value="C:chloroplast thylakoid membrane"/>
    <property type="evidence" value="ECO:0000318"/>
    <property type="project" value="GO_Central"/>
</dbReference>
<dbReference type="GO" id="GO:0010117">
    <property type="term" value="P:photoprotection"/>
    <property type="evidence" value="ECO:0000318"/>
    <property type="project" value="GO_Central"/>
</dbReference>
<evidence type="ECO:0000256" key="2">
    <source>
        <dbReference type="ARBA" id="ARBA00022640"/>
    </source>
</evidence>
<keyword evidence="3" id="KW-0809">Transit peptide</keyword>
<proteinExistence type="predicted"/>
<evidence type="ECO:0000256" key="3">
    <source>
        <dbReference type="ARBA" id="ARBA00022946"/>
    </source>
</evidence>
<dbReference type="KEGG" id="soe:110777655"/>
<keyword evidence="5" id="KW-1185">Reference proteome</keyword>
<evidence type="ECO:0000313" key="7">
    <source>
        <dbReference type="RefSeq" id="XP_056687625.1"/>
    </source>
</evidence>
<accession>A0A9R0JKS4</accession>
<dbReference type="PANTHER" id="PTHR31906">
    <property type="entry name" value="PLASTID-LIPID-ASSOCIATED PROTEIN 4, CHLOROPLASTIC-RELATED"/>
    <property type="match status" value="1"/>
</dbReference>
<dbReference type="OrthoDB" id="498392at2759"/>
<dbReference type="Pfam" id="PF04755">
    <property type="entry name" value="PAP_fibrillin"/>
    <property type="match status" value="1"/>
</dbReference>
<organism evidence="5 6">
    <name type="scientific">Spinacia oleracea</name>
    <name type="common">Spinach</name>
    <dbReference type="NCBI Taxonomy" id="3562"/>
    <lineage>
        <taxon>Eukaryota</taxon>
        <taxon>Viridiplantae</taxon>
        <taxon>Streptophyta</taxon>
        <taxon>Embryophyta</taxon>
        <taxon>Tracheophyta</taxon>
        <taxon>Spermatophyta</taxon>
        <taxon>Magnoliopsida</taxon>
        <taxon>eudicotyledons</taxon>
        <taxon>Gunneridae</taxon>
        <taxon>Pentapetalae</taxon>
        <taxon>Caryophyllales</taxon>
        <taxon>Chenopodiaceae</taxon>
        <taxon>Chenopodioideae</taxon>
        <taxon>Anserineae</taxon>
        <taxon>Spinacia</taxon>
    </lineage>
</organism>
<dbReference type="InterPro" id="IPR039633">
    <property type="entry name" value="PAP"/>
</dbReference>
<dbReference type="Proteomes" id="UP000813463">
    <property type="component" value="Chromosome 6"/>
</dbReference>
<dbReference type="AlphaFoldDB" id="A0A9R0JKS4"/>
<evidence type="ECO:0000313" key="6">
    <source>
        <dbReference type="RefSeq" id="XP_021837938.1"/>
    </source>
</evidence>
<reference evidence="5" key="1">
    <citation type="journal article" date="2021" name="Nat. Commun.">
        <title>Genomic analyses provide insights into spinach domestication and the genetic basis of agronomic traits.</title>
        <authorList>
            <person name="Cai X."/>
            <person name="Sun X."/>
            <person name="Xu C."/>
            <person name="Sun H."/>
            <person name="Wang X."/>
            <person name="Ge C."/>
            <person name="Zhang Z."/>
            <person name="Wang Q."/>
            <person name="Fei Z."/>
            <person name="Jiao C."/>
            <person name="Wang Q."/>
        </authorList>
    </citation>
    <scope>NUCLEOTIDE SEQUENCE [LARGE SCALE GENOMIC DNA]</scope>
    <source>
        <strain evidence="5">cv. Varoflay</strain>
    </source>
</reference>